<proteinExistence type="predicted"/>
<dbReference type="EMBL" id="CM002925">
    <property type="protein sequence ID" value="KGN54536.1"/>
    <property type="molecule type" value="Genomic_DNA"/>
</dbReference>
<reference evidence="1 2" key="3">
    <citation type="journal article" date="2010" name="BMC Genomics">
        <title>Transcriptome sequencing and comparative analysis of cucumber flowers with different sex types.</title>
        <authorList>
            <person name="Guo S."/>
            <person name="Zheng Y."/>
            <person name="Joung J.G."/>
            <person name="Liu S."/>
            <person name="Zhang Z."/>
            <person name="Crasta O.R."/>
            <person name="Sobral B.W."/>
            <person name="Xu Y."/>
            <person name="Huang S."/>
            <person name="Fei Z."/>
        </authorList>
    </citation>
    <scope>NUCLEOTIDE SEQUENCE [LARGE SCALE GENOMIC DNA]</scope>
    <source>
        <strain evidence="2">cv. 9930</strain>
    </source>
</reference>
<evidence type="ECO:0000313" key="1">
    <source>
        <dbReference type="EMBL" id="KGN54536.1"/>
    </source>
</evidence>
<dbReference type="Proteomes" id="UP000029981">
    <property type="component" value="Chromosome 4"/>
</dbReference>
<accession>A0A0A0L353</accession>
<dbReference type="Gramene" id="KGN54536">
    <property type="protein sequence ID" value="KGN54536"/>
    <property type="gene ID" value="Csa_4G358740"/>
</dbReference>
<evidence type="ECO:0000313" key="2">
    <source>
        <dbReference type="Proteomes" id="UP000029981"/>
    </source>
</evidence>
<reference evidence="1 2" key="4">
    <citation type="journal article" date="2011" name="BMC Genomics">
        <title>RNA-Seq improves annotation of protein-coding genes in the cucumber genome.</title>
        <authorList>
            <person name="Li Z."/>
            <person name="Zhang Z."/>
            <person name="Yan P."/>
            <person name="Huang S."/>
            <person name="Fei Z."/>
            <person name="Lin K."/>
        </authorList>
    </citation>
    <scope>NUCLEOTIDE SEQUENCE [LARGE SCALE GENOMIC DNA]</scope>
    <source>
        <strain evidence="2">cv. 9930</strain>
    </source>
</reference>
<organism evidence="1 2">
    <name type="scientific">Cucumis sativus</name>
    <name type="common">Cucumber</name>
    <dbReference type="NCBI Taxonomy" id="3659"/>
    <lineage>
        <taxon>Eukaryota</taxon>
        <taxon>Viridiplantae</taxon>
        <taxon>Streptophyta</taxon>
        <taxon>Embryophyta</taxon>
        <taxon>Tracheophyta</taxon>
        <taxon>Spermatophyta</taxon>
        <taxon>Magnoliopsida</taxon>
        <taxon>eudicotyledons</taxon>
        <taxon>Gunneridae</taxon>
        <taxon>Pentapetalae</taxon>
        <taxon>rosids</taxon>
        <taxon>fabids</taxon>
        <taxon>Cucurbitales</taxon>
        <taxon>Cucurbitaceae</taxon>
        <taxon>Benincaseae</taxon>
        <taxon>Cucumis</taxon>
    </lineage>
</organism>
<reference evidence="1 2" key="2">
    <citation type="journal article" date="2009" name="PLoS ONE">
        <title>An integrated genetic and cytogenetic map of the cucumber genome.</title>
        <authorList>
            <person name="Ren Y."/>
            <person name="Zhang Z."/>
            <person name="Liu J."/>
            <person name="Staub J.E."/>
            <person name="Han Y."/>
            <person name="Cheng Z."/>
            <person name="Li X."/>
            <person name="Lu J."/>
            <person name="Miao H."/>
            <person name="Kang H."/>
            <person name="Xie B."/>
            <person name="Gu X."/>
            <person name="Wang X."/>
            <person name="Du Y."/>
            <person name="Jin W."/>
            <person name="Huang S."/>
        </authorList>
    </citation>
    <scope>NUCLEOTIDE SEQUENCE [LARGE SCALE GENOMIC DNA]</scope>
    <source>
        <strain evidence="2">cv. 9930</strain>
    </source>
</reference>
<dbReference type="STRING" id="3659.A0A0A0L353"/>
<gene>
    <name evidence="1" type="ORF">Csa_4G358740</name>
</gene>
<reference evidence="1 2" key="1">
    <citation type="journal article" date="2009" name="Nat. Genet.">
        <title>The genome of the cucumber, Cucumis sativus L.</title>
        <authorList>
            <person name="Huang S."/>
            <person name="Li R."/>
            <person name="Zhang Z."/>
            <person name="Li L."/>
            <person name="Gu X."/>
            <person name="Fan W."/>
            <person name="Lucas W.J."/>
            <person name="Wang X."/>
            <person name="Xie B."/>
            <person name="Ni P."/>
            <person name="Ren Y."/>
            <person name="Zhu H."/>
            <person name="Li J."/>
            <person name="Lin K."/>
            <person name="Jin W."/>
            <person name="Fei Z."/>
            <person name="Li G."/>
            <person name="Staub J."/>
            <person name="Kilian A."/>
            <person name="van der Vossen E.A."/>
            <person name="Wu Y."/>
            <person name="Guo J."/>
            <person name="He J."/>
            <person name="Jia Z."/>
            <person name="Ren Y."/>
            <person name="Tian G."/>
            <person name="Lu Y."/>
            <person name="Ruan J."/>
            <person name="Qian W."/>
            <person name="Wang M."/>
            <person name="Huang Q."/>
            <person name="Li B."/>
            <person name="Xuan Z."/>
            <person name="Cao J."/>
            <person name="Asan"/>
            <person name="Wu Z."/>
            <person name="Zhang J."/>
            <person name="Cai Q."/>
            <person name="Bai Y."/>
            <person name="Zhao B."/>
            <person name="Han Y."/>
            <person name="Li Y."/>
            <person name="Li X."/>
            <person name="Wang S."/>
            <person name="Shi Q."/>
            <person name="Liu S."/>
            <person name="Cho W.K."/>
            <person name="Kim J.Y."/>
            <person name="Xu Y."/>
            <person name="Heller-Uszynska K."/>
            <person name="Miao H."/>
            <person name="Cheng Z."/>
            <person name="Zhang S."/>
            <person name="Wu J."/>
            <person name="Yang Y."/>
            <person name="Kang H."/>
            <person name="Li M."/>
            <person name="Liang H."/>
            <person name="Ren X."/>
            <person name="Shi Z."/>
            <person name="Wen M."/>
            <person name="Jian M."/>
            <person name="Yang H."/>
            <person name="Zhang G."/>
            <person name="Yang Z."/>
            <person name="Chen R."/>
            <person name="Liu S."/>
            <person name="Li J."/>
            <person name="Ma L."/>
            <person name="Liu H."/>
            <person name="Zhou Y."/>
            <person name="Zhao J."/>
            <person name="Fang X."/>
            <person name="Li G."/>
            <person name="Fang L."/>
            <person name="Li Y."/>
            <person name="Liu D."/>
            <person name="Zheng H."/>
            <person name="Zhang Y."/>
            <person name="Qin N."/>
            <person name="Li Z."/>
            <person name="Yang G."/>
            <person name="Yang S."/>
            <person name="Bolund L."/>
            <person name="Kristiansen K."/>
            <person name="Zheng H."/>
            <person name="Li S."/>
            <person name="Zhang X."/>
            <person name="Yang H."/>
            <person name="Wang J."/>
            <person name="Sun R."/>
            <person name="Zhang B."/>
            <person name="Jiang S."/>
            <person name="Wang J."/>
            <person name="Du Y."/>
            <person name="Li S."/>
        </authorList>
    </citation>
    <scope>NUCLEOTIDE SEQUENCE [LARGE SCALE GENOMIC DNA]</scope>
    <source>
        <strain evidence="2">cv. 9930</strain>
    </source>
</reference>
<sequence>MDRDSRHISPASLSESLKAFFGHVLGSESFLPKFELLQVPKLRTEACVQVARSLSEADKLIYNTIMDPNNRYPDPTACKASSKPDKKDFGNITIEI</sequence>
<dbReference type="AlphaFoldDB" id="A0A0A0L353"/>
<protein>
    <submittedName>
        <fullName evidence="1">Uncharacterized protein</fullName>
    </submittedName>
</protein>
<name>A0A0A0L353_CUCSA</name>
<keyword evidence="2" id="KW-1185">Reference proteome</keyword>